<evidence type="ECO:0000256" key="5">
    <source>
        <dbReference type="ARBA" id="ARBA00023288"/>
    </source>
</evidence>
<dbReference type="NCBIfam" id="TIGR03302">
    <property type="entry name" value="OM_YfiO"/>
    <property type="match status" value="1"/>
</dbReference>
<evidence type="ECO:0000256" key="3">
    <source>
        <dbReference type="ARBA" id="ARBA00023139"/>
    </source>
</evidence>
<proteinExistence type="inferred from homology"/>
<comment type="subunit">
    <text evidence="6">Part of the Bam complex.</text>
</comment>
<dbReference type="SUPFAM" id="SSF48452">
    <property type="entry name" value="TPR-like"/>
    <property type="match status" value="1"/>
</dbReference>
<evidence type="ECO:0000256" key="6">
    <source>
        <dbReference type="HAMAP-Rule" id="MF_00922"/>
    </source>
</evidence>
<keyword evidence="4 6" id="KW-0998">Cell outer membrane</keyword>
<keyword evidence="1 6" id="KW-0732">Signal</keyword>
<dbReference type="InterPro" id="IPR039565">
    <property type="entry name" value="BamD-like"/>
</dbReference>
<name>A0A3G8M7Z3_9HYPH</name>
<dbReference type="GO" id="GO:0043165">
    <property type="term" value="P:Gram-negative-bacterium-type cell outer membrane assembly"/>
    <property type="evidence" value="ECO:0007669"/>
    <property type="project" value="UniProtKB-UniRule"/>
</dbReference>
<comment type="similarity">
    <text evidence="6">Belongs to the BamD family.</text>
</comment>
<dbReference type="KEGG" id="mros:EHO51_09340"/>
<evidence type="ECO:0000313" key="8">
    <source>
        <dbReference type="EMBL" id="AZG76918.1"/>
    </source>
</evidence>
<dbReference type="InterPro" id="IPR017689">
    <property type="entry name" value="BamD"/>
</dbReference>
<evidence type="ECO:0000256" key="1">
    <source>
        <dbReference type="ARBA" id="ARBA00022729"/>
    </source>
</evidence>
<organism evidence="8 9">
    <name type="scientific">Methylocystis rosea</name>
    <dbReference type="NCBI Taxonomy" id="173366"/>
    <lineage>
        <taxon>Bacteria</taxon>
        <taxon>Pseudomonadati</taxon>
        <taxon>Pseudomonadota</taxon>
        <taxon>Alphaproteobacteria</taxon>
        <taxon>Hyphomicrobiales</taxon>
        <taxon>Methylocystaceae</taxon>
        <taxon>Methylocystis</taxon>
    </lineage>
</organism>
<sequence precursor="true">MSVFDRSIRVLALASALSIGAAPARADLMDSITSGFGLFGGGGTKYQTEVTPDIPAEDLYNAGLARLKAKDYEGAAKKFGELEKQYPSSDWSRKGLLMTTFAQYEHPKYDDAVQSAMRYIGLYPNSADTPYVYYLAGMSFYNQVPDVMRDQQSAEKALEVFTQLVQKFPKSEYVNDAKYKMQVTRDQLAAKEMNVGRFYLLRKNYPAAINRFHDVLGKYQMTRHTEEALYRLTEAYLAMGVTNEAQTAAAILGHNYPDSQWYKDAHALLKTDGLEPHEYTDSWLSKIGKSLHANLAVLQ</sequence>
<keyword evidence="3" id="KW-0564">Palmitate</keyword>
<comment type="subcellular location">
    <subcellularLocation>
        <location evidence="6">Cell outer membrane</location>
    </subcellularLocation>
</comment>
<dbReference type="EMBL" id="CP034086">
    <property type="protein sequence ID" value="AZG76918.1"/>
    <property type="molecule type" value="Genomic_DNA"/>
</dbReference>
<reference evidence="8 9" key="1">
    <citation type="submission" date="2018-11" db="EMBL/GenBank/DDBJ databases">
        <title>Genome squencing of methanotrophic bacteria isolated from alkaline groundwater in Korea.</title>
        <authorList>
            <person name="Nguyen L.N."/>
        </authorList>
    </citation>
    <scope>NUCLEOTIDE SEQUENCE [LARGE SCALE GENOMIC DNA]</scope>
    <source>
        <strain evidence="8 9">GW6</strain>
    </source>
</reference>
<evidence type="ECO:0000259" key="7">
    <source>
        <dbReference type="Pfam" id="PF13525"/>
    </source>
</evidence>
<dbReference type="Gene3D" id="1.25.40.10">
    <property type="entry name" value="Tetratricopeptide repeat domain"/>
    <property type="match status" value="1"/>
</dbReference>
<keyword evidence="5" id="KW-0449">Lipoprotein</keyword>
<dbReference type="Pfam" id="PF13525">
    <property type="entry name" value="YfiO"/>
    <property type="match status" value="1"/>
</dbReference>
<dbReference type="InterPro" id="IPR011990">
    <property type="entry name" value="TPR-like_helical_dom_sf"/>
</dbReference>
<evidence type="ECO:0000256" key="2">
    <source>
        <dbReference type="ARBA" id="ARBA00023136"/>
    </source>
</evidence>
<dbReference type="AlphaFoldDB" id="A0A3G8M7Z3"/>
<feature type="signal peptide" evidence="6">
    <location>
        <begin position="1"/>
        <end position="26"/>
    </location>
</feature>
<evidence type="ECO:0000313" key="9">
    <source>
        <dbReference type="Proteomes" id="UP000273982"/>
    </source>
</evidence>
<comment type="function">
    <text evidence="6">Part of the outer membrane protein assembly complex, which is involved in assembly and insertion of beta-barrel proteins into the outer membrane.</text>
</comment>
<dbReference type="PANTHER" id="PTHR37423:SF1">
    <property type="entry name" value="OUTER MEMBRANE PROTEIN ASSEMBLY FACTOR BAMD"/>
    <property type="match status" value="1"/>
</dbReference>
<protein>
    <recommendedName>
        <fullName evidence="6">Outer membrane protein assembly factor BamD</fullName>
    </recommendedName>
</protein>
<accession>A0A3G8M7Z3</accession>
<evidence type="ECO:0000256" key="4">
    <source>
        <dbReference type="ARBA" id="ARBA00023237"/>
    </source>
</evidence>
<keyword evidence="2 6" id="KW-0472">Membrane</keyword>
<dbReference type="GO" id="GO:0051205">
    <property type="term" value="P:protein insertion into membrane"/>
    <property type="evidence" value="ECO:0007669"/>
    <property type="project" value="UniProtKB-UniRule"/>
</dbReference>
<dbReference type="Proteomes" id="UP000273982">
    <property type="component" value="Chromosome"/>
</dbReference>
<dbReference type="RefSeq" id="WP_124738656.1">
    <property type="nucleotide sequence ID" value="NZ_CP034086.1"/>
</dbReference>
<dbReference type="HAMAP" id="MF_00922">
    <property type="entry name" value="OM_assembly_BamD"/>
    <property type="match status" value="1"/>
</dbReference>
<dbReference type="GO" id="GO:1990063">
    <property type="term" value="C:Bam protein complex"/>
    <property type="evidence" value="ECO:0007669"/>
    <property type="project" value="TreeGrafter"/>
</dbReference>
<feature type="domain" description="Outer membrane lipoprotein BamD-like" evidence="7">
    <location>
        <begin position="53"/>
        <end position="249"/>
    </location>
</feature>
<gene>
    <name evidence="6" type="primary">bamD</name>
    <name evidence="8" type="ORF">EHO51_09340</name>
</gene>
<dbReference type="PANTHER" id="PTHR37423">
    <property type="entry name" value="SOLUBLE LYTIC MUREIN TRANSGLYCOSYLASE-RELATED"/>
    <property type="match status" value="1"/>
</dbReference>
<feature type="chain" id="PRO_5018344756" description="Outer membrane protein assembly factor BamD" evidence="6">
    <location>
        <begin position="27"/>
        <end position="299"/>
    </location>
</feature>
<dbReference type="CDD" id="cd15830">
    <property type="entry name" value="BamD"/>
    <property type="match status" value="1"/>
</dbReference>